<feature type="domain" description="Type I restriction modification DNA specificity" evidence="4">
    <location>
        <begin position="57"/>
        <end position="205"/>
    </location>
</feature>
<dbReference type="InterPro" id="IPR000055">
    <property type="entry name" value="Restrct_endonuc_typeI_TRD"/>
</dbReference>
<proteinExistence type="inferred from homology"/>
<keyword evidence="6" id="KW-1185">Reference proteome</keyword>
<evidence type="ECO:0000256" key="1">
    <source>
        <dbReference type="ARBA" id="ARBA00010923"/>
    </source>
</evidence>
<dbReference type="GO" id="GO:0016787">
    <property type="term" value="F:hydrolase activity"/>
    <property type="evidence" value="ECO:0007669"/>
    <property type="project" value="UniProtKB-KW"/>
</dbReference>
<organism evidence="5 6">
    <name type="scientific">Marinobacter xestospongiae</name>
    <dbReference type="NCBI Taxonomy" id="994319"/>
    <lineage>
        <taxon>Bacteria</taxon>
        <taxon>Pseudomonadati</taxon>
        <taxon>Pseudomonadota</taxon>
        <taxon>Gammaproteobacteria</taxon>
        <taxon>Pseudomonadales</taxon>
        <taxon>Marinobacteraceae</taxon>
        <taxon>Marinobacter</taxon>
    </lineage>
</organism>
<dbReference type="InterPro" id="IPR044946">
    <property type="entry name" value="Restrct_endonuc_typeI_TRD_sf"/>
</dbReference>
<dbReference type="PANTHER" id="PTHR30408">
    <property type="entry name" value="TYPE-1 RESTRICTION ENZYME ECOKI SPECIFICITY PROTEIN"/>
    <property type="match status" value="1"/>
</dbReference>
<protein>
    <submittedName>
        <fullName evidence="5">Restriction endonuclease subunit S</fullName>
        <ecNumber evidence="5">3.1.21.-</ecNumber>
    </submittedName>
</protein>
<evidence type="ECO:0000313" key="6">
    <source>
        <dbReference type="Proteomes" id="UP001269819"/>
    </source>
</evidence>
<dbReference type="InterPro" id="IPR052021">
    <property type="entry name" value="Type-I_RS_S_subunit"/>
</dbReference>
<dbReference type="GO" id="GO:0004519">
    <property type="term" value="F:endonuclease activity"/>
    <property type="evidence" value="ECO:0007669"/>
    <property type="project" value="UniProtKB-KW"/>
</dbReference>
<sequence>MSGTESLHPAAGKKLRPYNSYKQTGIRWFSSIPESWSISKVKFDSYVKARVGWHGLKSDEFTDTGPYLITGTDFTVDGVNWGSAHHCTKERYAQDPYIQLKDDDLLLTKDGTIGKVTRVGKLPGKACLNSGIFVVRAINNSYLPQYFYWILRSTVFNEFITFNKTGSTINHLYQDTFEQFSYCKPSPEEQHAIAAFLDHETARIDQLIAKQQRLIALLKEKRQAVISHAVTKGLPSITGRDAPMKDSGVEWLGEVPEHWGVFAINQAIQKITNGYVGPTRDILVETGTPYIQATHIKNGKVNFDGEYFVTKDWSLNHKKSILRKGDVLVVQTGAGTGDIGLVSEEEEGFNCHALIILQPIPEKLLGDYLSLVLSSSYGQAVLYSVRTGGMHPHLNCSEVKFVKIPVPPVADQQAIVQSVQESTKKYNSLMELAQKQVKLLQERRTALISAAVTGKIDVRNWTPDAQAPEQDQLMAAEPTAEYRV</sequence>
<comment type="caution">
    <text evidence="5">The sequence shown here is derived from an EMBL/GenBank/DDBJ whole genome shotgun (WGS) entry which is preliminary data.</text>
</comment>
<comment type="similarity">
    <text evidence="1">Belongs to the type-I restriction system S methylase family.</text>
</comment>
<dbReference type="EC" id="3.1.21.-" evidence="5"/>
<evidence type="ECO:0000256" key="2">
    <source>
        <dbReference type="ARBA" id="ARBA00022747"/>
    </source>
</evidence>
<keyword evidence="5" id="KW-0540">Nuclease</keyword>
<dbReference type="PANTHER" id="PTHR30408:SF12">
    <property type="entry name" value="TYPE I RESTRICTION ENZYME MJAVIII SPECIFICITY SUBUNIT"/>
    <property type="match status" value="1"/>
</dbReference>
<keyword evidence="5" id="KW-0378">Hydrolase</keyword>
<gene>
    <name evidence="5" type="ORF">RYS15_00755</name>
</gene>
<keyword evidence="5" id="KW-0255">Endonuclease</keyword>
<accession>A0ABU3VSE1</accession>
<evidence type="ECO:0000313" key="5">
    <source>
        <dbReference type="EMBL" id="MDV2077186.1"/>
    </source>
</evidence>
<dbReference type="Gene3D" id="1.10.287.1120">
    <property type="entry name" value="Bipartite methylase S protein"/>
    <property type="match status" value="1"/>
</dbReference>
<evidence type="ECO:0000256" key="3">
    <source>
        <dbReference type="ARBA" id="ARBA00023125"/>
    </source>
</evidence>
<feature type="domain" description="Type I restriction modification DNA specificity" evidence="4">
    <location>
        <begin position="256"/>
        <end position="431"/>
    </location>
</feature>
<keyword evidence="2" id="KW-0680">Restriction system</keyword>
<dbReference type="SUPFAM" id="SSF116734">
    <property type="entry name" value="DNA methylase specificity domain"/>
    <property type="match status" value="2"/>
</dbReference>
<evidence type="ECO:0000259" key="4">
    <source>
        <dbReference type="Pfam" id="PF01420"/>
    </source>
</evidence>
<dbReference type="RefSeq" id="WP_316972184.1">
    <property type="nucleotide sequence ID" value="NZ_JAWIIJ010000001.1"/>
</dbReference>
<dbReference type="Proteomes" id="UP001269819">
    <property type="component" value="Unassembled WGS sequence"/>
</dbReference>
<dbReference type="EMBL" id="JAWIIJ010000001">
    <property type="protein sequence ID" value="MDV2077186.1"/>
    <property type="molecule type" value="Genomic_DNA"/>
</dbReference>
<keyword evidence="3" id="KW-0238">DNA-binding</keyword>
<dbReference type="Pfam" id="PF01420">
    <property type="entry name" value="Methylase_S"/>
    <property type="match status" value="2"/>
</dbReference>
<name>A0ABU3VSE1_9GAMM</name>
<dbReference type="Gene3D" id="3.90.220.20">
    <property type="entry name" value="DNA methylase specificity domains"/>
    <property type="match status" value="2"/>
</dbReference>
<reference evidence="5 6" key="1">
    <citation type="submission" date="2023-10" db="EMBL/GenBank/DDBJ databases">
        <title>Characteristics and mechanism of a salt-tolerant marine origin heterotrophic nitrifying- aerobic denitrifying bacteria Marinobacter xestospongiae HN1.</title>
        <authorList>
            <person name="Qi R."/>
        </authorList>
    </citation>
    <scope>NUCLEOTIDE SEQUENCE [LARGE SCALE GENOMIC DNA]</scope>
    <source>
        <strain evidence="5 6">HN1</strain>
    </source>
</reference>